<dbReference type="AlphaFoldDB" id="A0A2S8FSJ0"/>
<dbReference type="PANTHER" id="PTHR30161:SF1">
    <property type="entry name" value="FLAGELLAR BIOSYNTHESIS PROTEIN FLHA-RELATED"/>
    <property type="match status" value="1"/>
</dbReference>
<feature type="compositionally biased region" description="Polar residues" evidence="7">
    <location>
        <begin position="462"/>
        <end position="472"/>
    </location>
</feature>
<organism evidence="8 9">
    <name type="scientific">Blastopirellula marina</name>
    <dbReference type="NCBI Taxonomy" id="124"/>
    <lineage>
        <taxon>Bacteria</taxon>
        <taxon>Pseudomonadati</taxon>
        <taxon>Planctomycetota</taxon>
        <taxon>Planctomycetia</taxon>
        <taxon>Pirellulales</taxon>
        <taxon>Pirellulaceae</taxon>
        <taxon>Blastopirellula</taxon>
    </lineage>
</organism>
<gene>
    <name evidence="8" type="ORF">C5Y98_14460</name>
</gene>
<evidence type="ECO:0008006" key="10">
    <source>
        <dbReference type="Google" id="ProtNLM"/>
    </source>
</evidence>
<dbReference type="InterPro" id="IPR001712">
    <property type="entry name" value="T3SS_FHIPEP"/>
</dbReference>
<proteinExistence type="inferred from homology"/>
<protein>
    <recommendedName>
        <fullName evidence="10">Flagellar biosynthesis protein FlhA</fullName>
    </recommendedName>
</protein>
<dbReference type="Pfam" id="PF00771">
    <property type="entry name" value="FHIPEP"/>
    <property type="match status" value="1"/>
</dbReference>
<dbReference type="Gene3D" id="1.10.8.540">
    <property type="entry name" value="FHIPEP family, domain 3"/>
    <property type="match status" value="1"/>
</dbReference>
<keyword evidence="4" id="KW-0812">Transmembrane</keyword>
<dbReference type="GO" id="GO:0005886">
    <property type="term" value="C:plasma membrane"/>
    <property type="evidence" value="ECO:0007669"/>
    <property type="project" value="UniProtKB-SubCell"/>
</dbReference>
<accession>A0A2S8FSJ0</accession>
<dbReference type="Gene3D" id="3.40.50.12790">
    <property type="entry name" value="FHIPEP family, domain 4"/>
    <property type="match status" value="1"/>
</dbReference>
<feature type="region of interest" description="Disordered" evidence="7">
    <location>
        <begin position="457"/>
        <end position="493"/>
    </location>
</feature>
<feature type="compositionally biased region" description="Basic and acidic residues" evidence="7">
    <location>
        <begin position="479"/>
        <end position="493"/>
    </location>
</feature>
<dbReference type="GO" id="GO:0044780">
    <property type="term" value="P:bacterial-type flagellum assembly"/>
    <property type="evidence" value="ECO:0007669"/>
    <property type="project" value="TreeGrafter"/>
</dbReference>
<name>A0A2S8FSJ0_9BACT</name>
<evidence type="ECO:0000256" key="4">
    <source>
        <dbReference type="ARBA" id="ARBA00022692"/>
    </source>
</evidence>
<comment type="caution">
    <text evidence="8">The sequence shown here is derived from an EMBL/GenBank/DDBJ whole genome shotgun (WGS) entry which is preliminary data.</text>
</comment>
<evidence type="ECO:0000256" key="5">
    <source>
        <dbReference type="ARBA" id="ARBA00022989"/>
    </source>
</evidence>
<sequence>MDYSSILSRYIGREVCISTFGHIKLRGEVAAIYEDCVRLINASTQGDAEDGAWNLDGDHHGQEALVHFHHIVAISCGDEDLLDIPVVADAGKPSWFSEPEEKEQVEAVLSEAAEPWRSYLAMDRLTLEVGQGLIGMISPESKDFYDRMTAVRCQLADSLGIVVPKIRMRDSRQLGDGEYRFLIDENEIARARFGPGKYIALDMGTATETLDGTPGVDPTFGGPGIWIRAEQQREAEKAGYLVIEPGMLLVTHLQETIRRYAHEMLTLDDVRRLIDLLRDEQAAEVEELRASPLSLSTIHAVLVRLLEEGVSIKNFPRVLETLVRHGARTGDIELLVAAVRVRLGRQICQRYLDRDGRVHAIGLEPELEERLLELSDAGLGRKARPWVERLMDNLNDSFQQLEEQQQPTALVTSIDLRSNLWRMISAQMPRVSVLSFAEVPRNTEIFWEMRVTPDDIGLPEGSSRSNSASNAQPYAKAAHMMEKLGEKMPRQPR</sequence>
<evidence type="ECO:0000313" key="9">
    <source>
        <dbReference type="Proteomes" id="UP000239388"/>
    </source>
</evidence>
<evidence type="ECO:0000256" key="6">
    <source>
        <dbReference type="ARBA" id="ARBA00023136"/>
    </source>
</evidence>
<dbReference type="PANTHER" id="PTHR30161">
    <property type="entry name" value="FLAGELLAR EXPORT PROTEIN, MEMBRANE FLHA SUBUNIT-RELATED"/>
    <property type="match status" value="1"/>
</dbReference>
<evidence type="ECO:0000256" key="1">
    <source>
        <dbReference type="ARBA" id="ARBA00004651"/>
    </source>
</evidence>
<keyword evidence="3" id="KW-1003">Cell membrane</keyword>
<reference evidence="8 9" key="1">
    <citation type="submission" date="2018-02" db="EMBL/GenBank/DDBJ databases">
        <title>Comparative genomes isolates from brazilian mangrove.</title>
        <authorList>
            <person name="Araujo J.E."/>
            <person name="Taketani R.G."/>
            <person name="Silva M.C.P."/>
            <person name="Loureco M.V."/>
            <person name="Andreote F.D."/>
        </authorList>
    </citation>
    <scope>NUCLEOTIDE SEQUENCE [LARGE SCALE GENOMIC DNA]</scope>
    <source>
        <strain evidence="8 9">NAP PRIS-MGV</strain>
    </source>
</reference>
<evidence type="ECO:0000313" key="8">
    <source>
        <dbReference type="EMBL" id="PQO35151.1"/>
    </source>
</evidence>
<keyword evidence="6" id="KW-0472">Membrane</keyword>
<dbReference type="GO" id="GO:0009306">
    <property type="term" value="P:protein secretion"/>
    <property type="evidence" value="ECO:0007669"/>
    <property type="project" value="InterPro"/>
</dbReference>
<evidence type="ECO:0000256" key="7">
    <source>
        <dbReference type="SAM" id="MobiDB-lite"/>
    </source>
</evidence>
<dbReference type="OrthoDB" id="289180at2"/>
<evidence type="ECO:0000256" key="2">
    <source>
        <dbReference type="ARBA" id="ARBA00008835"/>
    </source>
</evidence>
<dbReference type="RefSeq" id="WP_105354982.1">
    <property type="nucleotide sequence ID" value="NZ_PUIB01000016.1"/>
</dbReference>
<dbReference type="Proteomes" id="UP000239388">
    <property type="component" value="Unassembled WGS sequence"/>
</dbReference>
<comment type="subcellular location">
    <subcellularLocation>
        <location evidence="1">Cell membrane</location>
        <topology evidence="1">Multi-pass membrane protein</topology>
    </subcellularLocation>
</comment>
<dbReference type="EMBL" id="PUIB01000016">
    <property type="protein sequence ID" value="PQO35151.1"/>
    <property type="molecule type" value="Genomic_DNA"/>
</dbReference>
<dbReference type="InterPro" id="IPR042194">
    <property type="entry name" value="FHIPEP_1"/>
</dbReference>
<evidence type="ECO:0000256" key="3">
    <source>
        <dbReference type="ARBA" id="ARBA00022475"/>
    </source>
</evidence>
<dbReference type="InterPro" id="IPR042193">
    <property type="entry name" value="FHIPEP_3"/>
</dbReference>
<dbReference type="Gene3D" id="3.40.30.60">
    <property type="entry name" value="FHIPEP family, domain 1"/>
    <property type="match status" value="1"/>
</dbReference>
<dbReference type="InterPro" id="IPR042196">
    <property type="entry name" value="FHIPEP_4"/>
</dbReference>
<comment type="similarity">
    <text evidence="2">Belongs to the FHIPEP (flagella/HR/invasion proteins export pore) family.</text>
</comment>
<keyword evidence="5" id="KW-1133">Transmembrane helix</keyword>